<dbReference type="AlphaFoldDB" id="A0A9W7BU93"/>
<proteinExistence type="predicted"/>
<keyword evidence="1" id="KW-1133">Transmembrane helix</keyword>
<feature type="transmembrane region" description="Helical" evidence="1">
    <location>
        <begin position="12"/>
        <end position="31"/>
    </location>
</feature>
<comment type="caution">
    <text evidence="2">The sequence shown here is derived from an EMBL/GenBank/DDBJ whole genome shotgun (WGS) entry which is preliminary data.</text>
</comment>
<dbReference type="EMBL" id="BRXX01000130">
    <property type="protein sequence ID" value="GMH92560.1"/>
    <property type="molecule type" value="Genomic_DNA"/>
</dbReference>
<feature type="transmembrane region" description="Helical" evidence="1">
    <location>
        <begin position="144"/>
        <end position="162"/>
    </location>
</feature>
<sequence length="175" mass="19497">MDLGKVGTTATLTLPSYTFFLSYLVSINFIYTVLSRPPVYSPSIILLLFELLSFYLSPSNGVLIISINGLEIFSYLYLVKALSGGFEDLEATHFYRELNEYVRRKVKRFVGLLKVTFWLKVVFGLGVVVEEWTGGIEGFSVEDVRAIVILVTEAVPVAAVVWGMRGRRGGEKVGV</sequence>
<protein>
    <submittedName>
        <fullName evidence="2">Uncharacterized protein</fullName>
    </submittedName>
</protein>
<keyword evidence="3" id="KW-1185">Reference proteome</keyword>
<evidence type="ECO:0000313" key="2">
    <source>
        <dbReference type="EMBL" id="GMH92560.1"/>
    </source>
</evidence>
<accession>A0A9W7BU93</accession>
<gene>
    <name evidence="2" type="ORF">TrVE_jg14097</name>
</gene>
<feature type="transmembrane region" description="Helical" evidence="1">
    <location>
        <begin position="109"/>
        <end position="129"/>
    </location>
</feature>
<evidence type="ECO:0000313" key="3">
    <source>
        <dbReference type="Proteomes" id="UP001165160"/>
    </source>
</evidence>
<name>A0A9W7BU93_9STRA</name>
<organism evidence="2 3">
    <name type="scientific">Triparma verrucosa</name>
    <dbReference type="NCBI Taxonomy" id="1606542"/>
    <lineage>
        <taxon>Eukaryota</taxon>
        <taxon>Sar</taxon>
        <taxon>Stramenopiles</taxon>
        <taxon>Ochrophyta</taxon>
        <taxon>Bolidophyceae</taxon>
        <taxon>Parmales</taxon>
        <taxon>Triparmaceae</taxon>
        <taxon>Triparma</taxon>
    </lineage>
</organism>
<dbReference type="Proteomes" id="UP001165160">
    <property type="component" value="Unassembled WGS sequence"/>
</dbReference>
<keyword evidence="1" id="KW-0472">Membrane</keyword>
<evidence type="ECO:0000256" key="1">
    <source>
        <dbReference type="SAM" id="Phobius"/>
    </source>
</evidence>
<feature type="transmembrane region" description="Helical" evidence="1">
    <location>
        <begin position="38"/>
        <end position="56"/>
    </location>
</feature>
<reference evidence="3" key="1">
    <citation type="journal article" date="2023" name="Commun. Biol.">
        <title>Genome analysis of Parmales, the sister group of diatoms, reveals the evolutionary specialization of diatoms from phago-mixotrophs to photoautotrophs.</title>
        <authorList>
            <person name="Ban H."/>
            <person name="Sato S."/>
            <person name="Yoshikawa S."/>
            <person name="Yamada K."/>
            <person name="Nakamura Y."/>
            <person name="Ichinomiya M."/>
            <person name="Sato N."/>
            <person name="Blanc-Mathieu R."/>
            <person name="Endo H."/>
            <person name="Kuwata A."/>
            <person name="Ogata H."/>
        </authorList>
    </citation>
    <scope>NUCLEOTIDE SEQUENCE [LARGE SCALE GENOMIC DNA]</scope>
    <source>
        <strain evidence="3">NIES 3699</strain>
    </source>
</reference>
<keyword evidence="1" id="KW-0812">Transmembrane</keyword>